<evidence type="ECO:0000313" key="2">
    <source>
        <dbReference type="Proteomes" id="UP001175228"/>
    </source>
</evidence>
<comment type="caution">
    <text evidence="1">The sequence shown here is derived from an EMBL/GenBank/DDBJ whole genome shotgun (WGS) entry which is preliminary data.</text>
</comment>
<gene>
    <name evidence="1" type="ORF">EDD18DRAFT_1108470</name>
</gene>
<dbReference type="Proteomes" id="UP001175228">
    <property type="component" value="Unassembled WGS sequence"/>
</dbReference>
<dbReference type="AlphaFoldDB" id="A0AA39Q064"/>
<protein>
    <submittedName>
        <fullName evidence="1">Uncharacterized protein</fullName>
    </submittedName>
</protein>
<accession>A0AA39Q064</accession>
<name>A0AA39Q064_9AGAR</name>
<sequence>MARKAFKDIAFGTIAGIITAVPDVDACVGKHWEIWMNDTKCLVFKLRKPRETALAALYASNVAVIVPQSMSPVNESSNPFSKMNTPPLISKSPSMDQVPYSPDLDGPNPDFHIEPNAHCNGGLKNAVDLVSFSSVQPQMWKVWVSTLGAETDTWSGMLHEHTSMHLWAGGYKSKVIWVENMMWKSSCVEMLNYSARLRLYGDSGWVILWRNPLITSGLEDKLPKLRTISSTGERYGLQIIPSVNRELKTIWSNFFICSLRLQVFTATKI</sequence>
<keyword evidence="2" id="KW-1185">Reference proteome</keyword>
<proteinExistence type="predicted"/>
<dbReference type="EMBL" id="JAUEPU010000027">
    <property type="protein sequence ID" value="KAK0492859.1"/>
    <property type="molecule type" value="Genomic_DNA"/>
</dbReference>
<reference evidence="1" key="1">
    <citation type="submission" date="2023-06" db="EMBL/GenBank/DDBJ databases">
        <authorList>
            <consortium name="Lawrence Berkeley National Laboratory"/>
            <person name="Ahrendt S."/>
            <person name="Sahu N."/>
            <person name="Indic B."/>
            <person name="Wong-Bajracharya J."/>
            <person name="Merenyi Z."/>
            <person name="Ke H.-M."/>
            <person name="Monk M."/>
            <person name="Kocsube S."/>
            <person name="Drula E."/>
            <person name="Lipzen A."/>
            <person name="Balint B."/>
            <person name="Henrissat B."/>
            <person name="Andreopoulos B."/>
            <person name="Martin F.M."/>
            <person name="Harder C.B."/>
            <person name="Rigling D."/>
            <person name="Ford K.L."/>
            <person name="Foster G.D."/>
            <person name="Pangilinan J."/>
            <person name="Papanicolaou A."/>
            <person name="Barry K."/>
            <person name="LaButti K."/>
            <person name="Viragh M."/>
            <person name="Koriabine M."/>
            <person name="Yan M."/>
            <person name="Riley R."/>
            <person name="Champramary S."/>
            <person name="Plett K.L."/>
            <person name="Tsai I.J."/>
            <person name="Slot J."/>
            <person name="Sipos G."/>
            <person name="Plett J."/>
            <person name="Nagy L.G."/>
            <person name="Grigoriev I.V."/>
        </authorList>
    </citation>
    <scope>NUCLEOTIDE SEQUENCE</scope>
    <source>
        <strain evidence="1">HWK02</strain>
    </source>
</reference>
<organism evidence="1 2">
    <name type="scientific">Armillaria luteobubalina</name>
    <dbReference type="NCBI Taxonomy" id="153913"/>
    <lineage>
        <taxon>Eukaryota</taxon>
        <taxon>Fungi</taxon>
        <taxon>Dikarya</taxon>
        <taxon>Basidiomycota</taxon>
        <taxon>Agaricomycotina</taxon>
        <taxon>Agaricomycetes</taxon>
        <taxon>Agaricomycetidae</taxon>
        <taxon>Agaricales</taxon>
        <taxon>Marasmiineae</taxon>
        <taxon>Physalacriaceae</taxon>
        <taxon>Armillaria</taxon>
    </lineage>
</organism>
<evidence type="ECO:0000313" key="1">
    <source>
        <dbReference type="EMBL" id="KAK0492859.1"/>
    </source>
</evidence>